<keyword evidence="3" id="KW-0732">Signal</keyword>
<dbReference type="EMBL" id="JAHDVG010000471">
    <property type="protein sequence ID" value="KAH1179889.1"/>
    <property type="molecule type" value="Genomic_DNA"/>
</dbReference>
<evidence type="ECO:0000256" key="2">
    <source>
        <dbReference type="ARBA" id="ARBA00022525"/>
    </source>
</evidence>
<gene>
    <name evidence="5" type="ORF">KIL84_005939</name>
</gene>
<dbReference type="InterPro" id="IPR045860">
    <property type="entry name" value="Snake_toxin-like_sf"/>
</dbReference>
<dbReference type="InterPro" id="IPR050918">
    <property type="entry name" value="CNF-like_PLA2_Inhibitor"/>
</dbReference>
<evidence type="ECO:0000256" key="3">
    <source>
        <dbReference type="SAM" id="SignalP"/>
    </source>
</evidence>
<comment type="subcellular location">
    <subcellularLocation>
        <location evidence="1">Secreted</location>
    </subcellularLocation>
</comment>
<evidence type="ECO:0000313" key="6">
    <source>
        <dbReference type="Proteomes" id="UP000827986"/>
    </source>
</evidence>
<dbReference type="PANTHER" id="PTHR20914">
    <property type="entry name" value="LY6/PLAUR DOMAIN-CONTAINING PROTEIN 8"/>
    <property type="match status" value="1"/>
</dbReference>
<dbReference type="Gene3D" id="2.10.60.10">
    <property type="entry name" value="CD59"/>
    <property type="match status" value="1"/>
</dbReference>
<feature type="domain" description="UPAR/Ly6" evidence="4">
    <location>
        <begin position="127"/>
        <end position="196"/>
    </location>
</feature>
<dbReference type="GO" id="GO:0030154">
    <property type="term" value="P:cell differentiation"/>
    <property type="evidence" value="ECO:0007669"/>
    <property type="project" value="UniProtKB-ARBA"/>
</dbReference>
<accession>A0A9D3XE34</accession>
<feature type="signal peptide" evidence="3">
    <location>
        <begin position="1"/>
        <end position="19"/>
    </location>
</feature>
<dbReference type="CDD" id="cd23572">
    <property type="entry name" value="TFP_LU_ECD_PINLYP_rpt2"/>
    <property type="match status" value="1"/>
</dbReference>
<keyword evidence="2" id="KW-0964">Secreted</keyword>
<protein>
    <recommendedName>
        <fullName evidence="4">UPAR/Ly6 domain-containing protein</fullName>
    </recommendedName>
</protein>
<keyword evidence="6" id="KW-1185">Reference proteome</keyword>
<dbReference type="PANTHER" id="PTHR20914:SF9">
    <property type="entry name" value="COILED, ISOFORM A"/>
    <property type="match status" value="1"/>
</dbReference>
<dbReference type="InterPro" id="IPR016054">
    <property type="entry name" value="LY6_UPA_recep-like"/>
</dbReference>
<dbReference type="SUPFAM" id="SSF57302">
    <property type="entry name" value="Snake toxin-like"/>
    <property type="match status" value="2"/>
</dbReference>
<dbReference type="GO" id="GO:0005576">
    <property type="term" value="C:extracellular region"/>
    <property type="evidence" value="ECO:0007669"/>
    <property type="project" value="UniProtKB-SubCell"/>
</dbReference>
<reference evidence="5" key="1">
    <citation type="submission" date="2021-09" db="EMBL/GenBank/DDBJ databases">
        <title>The genome of Mauremys mutica provides insights into the evolution of semi-aquatic lifestyle.</title>
        <authorList>
            <person name="Gong S."/>
            <person name="Gao Y."/>
        </authorList>
    </citation>
    <scope>NUCLEOTIDE SEQUENCE</scope>
    <source>
        <strain evidence="5">MM-2020</strain>
        <tissue evidence="5">Muscle</tissue>
    </source>
</reference>
<comment type="caution">
    <text evidence="5">The sequence shown here is derived from an EMBL/GenBank/DDBJ whole genome shotgun (WGS) entry which is preliminary data.</text>
</comment>
<feature type="domain" description="UPAR/Ly6" evidence="4">
    <location>
        <begin position="27"/>
        <end position="110"/>
    </location>
</feature>
<dbReference type="Pfam" id="PF00021">
    <property type="entry name" value="UPAR_LY6"/>
    <property type="match status" value="2"/>
</dbReference>
<name>A0A9D3XE34_9SAUR</name>
<dbReference type="AlphaFoldDB" id="A0A9D3XE34"/>
<dbReference type="Proteomes" id="UP000827986">
    <property type="component" value="Unassembled WGS sequence"/>
</dbReference>
<proteinExistence type="predicted"/>
<evidence type="ECO:0000313" key="5">
    <source>
        <dbReference type="EMBL" id="KAH1179889.1"/>
    </source>
</evidence>
<sequence length="235" mass="24629">MPAPHVLCLLAALLAAADAQTTANPQSCKQCRDNSVSRCPAQAQSCPAGQSSCLSVWEANTLVKGSVENTGYSYSCVPSTIPSRNISLFFGNGVYVKIQSQNCSTNGCNTAFTPVWPIINSVYTGGRCPICFAPGRSNCSSKETLQCEGRASQCISISGQISEDDITIPFAAKGCATPHACELKKGEILDSGVFTYKITQTECYTPSGAQRILGPLGLGSLLPSLAGLLAVKFLS</sequence>
<evidence type="ECO:0000256" key="1">
    <source>
        <dbReference type="ARBA" id="ARBA00004613"/>
    </source>
</evidence>
<organism evidence="5 6">
    <name type="scientific">Mauremys mutica</name>
    <name type="common">yellowpond turtle</name>
    <dbReference type="NCBI Taxonomy" id="74926"/>
    <lineage>
        <taxon>Eukaryota</taxon>
        <taxon>Metazoa</taxon>
        <taxon>Chordata</taxon>
        <taxon>Craniata</taxon>
        <taxon>Vertebrata</taxon>
        <taxon>Euteleostomi</taxon>
        <taxon>Archelosauria</taxon>
        <taxon>Testudinata</taxon>
        <taxon>Testudines</taxon>
        <taxon>Cryptodira</taxon>
        <taxon>Durocryptodira</taxon>
        <taxon>Testudinoidea</taxon>
        <taxon>Geoemydidae</taxon>
        <taxon>Geoemydinae</taxon>
        <taxon>Mauremys</taxon>
    </lineage>
</organism>
<feature type="chain" id="PRO_5039677567" description="UPAR/Ly6 domain-containing protein" evidence="3">
    <location>
        <begin position="20"/>
        <end position="235"/>
    </location>
</feature>
<evidence type="ECO:0000259" key="4">
    <source>
        <dbReference type="Pfam" id="PF00021"/>
    </source>
</evidence>